<dbReference type="InterPro" id="IPR036527">
    <property type="entry name" value="SCP2_sterol-bd_dom_sf"/>
</dbReference>
<organism evidence="5 6">
    <name type="scientific">Heterodera trifolii</name>
    <dbReference type="NCBI Taxonomy" id="157864"/>
    <lineage>
        <taxon>Eukaryota</taxon>
        <taxon>Metazoa</taxon>
        <taxon>Ecdysozoa</taxon>
        <taxon>Nematoda</taxon>
        <taxon>Chromadorea</taxon>
        <taxon>Rhabditida</taxon>
        <taxon>Tylenchina</taxon>
        <taxon>Tylenchomorpha</taxon>
        <taxon>Tylenchoidea</taxon>
        <taxon>Heteroderidae</taxon>
        <taxon>Heteroderinae</taxon>
        <taxon>Heterodera</taxon>
    </lineage>
</organism>
<feature type="region of interest" description="Disordered" evidence="2">
    <location>
        <begin position="42"/>
        <end position="65"/>
    </location>
</feature>
<comment type="similarity">
    <text evidence="1">Belongs to the band 7/mec-2 family.</text>
</comment>
<dbReference type="Gene3D" id="3.30.1050.10">
    <property type="entry name" value="SCP2 sterol-binding domain"/>
    <property type="match status" value="1"/>
</dbReference>
<proteinExistence type="inferred from homology"/>
<dbReference type="AlphaFoldDB" id="A0ABD2L2C2"/>
<feature type="domain" description="Band 7" evidence="4">
    <location>
        <begin position="151"/>
        <end position="295"/>
    </location>
</feature>
<sequence>MTERQTPHSPCQRCVPVGALKEKIRLSKIGISMAEKIRKSEFRAQKVKNDEKGGERQQRWTKWEDEKKRKAEMEAQFATIFTYGNESSGANFYNFGDQKYGAFGDTDTVPFAASAADDRQNWPLSDRLLHIVCTGFGAAFLLLTLPFSLPFSLKFIGPSERLVIMRLGRTKAVKVDLSMSSIELPPIQSLTADQGMVELTVTVLSQVTDPLAAYCSIQDVKETLHSLAYATLCRRLSKLLLSDLTSADTMERVLLVKCQDELNAFVRPRGVCVERVALTRLNVLRKADSSSSAMSVLRTLARSQFGQQLFEQLGTSFLAPQPHNNHCTAPTTTTPLTPELIIANDDDDGKMNGSQSDAAFQRYQHQRTESSTSSTSVTAPLSPISEAASSLTDQSADAVEQPHQRRLDDADLVALLERIGAALCPSLVHRVGRLFRIRCSGTCAATSTAMPFAEFDIDLRAGNGWCGWTWQRTGPLPPCDVLFTLHKGTLFALLDGTVSPLCAYLEGRVQIEGPVADAALLKHLAQALGGVSTATQPPQQAAEEEGMMGMEHAQEGGRGGQILDI</sequence>
<evidence type="ECO:0000256" key="1">
    <source>
        <dbReference type="ARBA" id="ARBA00008164"/>
    </source>
</evidence>
<gene>
    <name evidence="5" type="ORF">niasHT_015212</name>
</gene>
<keyword evidence="6" id="KW-1185">Reference proteome</keyword>
<evidence type="ECO:0000256" key="2">
    <source>
        <dbReference type="SAM" id="MobiDB-lite"/>
    </source>
</evidence>
<dbReference type="PANTHER" id="PTHR10264:SF28">
    <property type="entry name" value="BAND 7 DOMAIN-CONTAINING PROTEIN"/>
    <property type="match status" value="1"/>
</dbReference>
<keyword evidence="3" id="KW-1133">Transmembrane helix</keyword>
<evidence type="ECO:0000313" key="6">
    <source>
        <dbReference type="Proteomes" id="UP001620626"/>
    </source>
</evidence>
<dbReference type="Proteomes" id="UP001620626">
    <property type="component" value="Unassembled WGS sequence"/>
</dbReference>
<dbReference type="SUPFAM" id="SSF117892">
    <property type="entry name" value="Band 7/SPFH domain"/>
    <property type="match status" value="1"/>
</dbReference>
<accession>A0ABD2L2C2</accession>
<dbReference type="EMBL" id="JBICBT010000573">
    <property type="protein sequence ID" value="KAL3109367.1"/>
    <property type="molecule type" value="Genomic_DNA"/>
</dbReference>
<dbReference type="Gene3D" id="3.30.479.30">
    <property type="entry name" value="Band 7 domain"/>
    <property type="match status" value="1"/>
</dbReference>
<dbReference type="SUPFAM" id="SSF55718">
    <property type="entry name" value="SCP-like"/>
    <property type="match status" value="1"/>
</dbReference>
<name>A0ABD2L2C2_9BILA</name>
<dbReference type="SMART" id="SM00244">
    <property type="entry name" value="PHB"/>
    <property type="match status" value="1"/>
</dbReference>
<evidence type="ECO:0000313" key="5">
    <source>
        <dbReference type="EMBL" id="KAL3109367.1"/>
    </source>
</evidence>
<comment type="caution">
    <text evidence="5">The sequence shown here is derived from an EMBL/GenBank/DDBJ whole genome shotgun (WGS) entry which is preliminary data.</text>
</comment>
<dbReference type="InterPro" id="IPR043202">
    <property type="entry name" value="Band-7_stomatin-like"/>
</dbReference>
<keyword evidence="3" id="KW-0472">Membrane</keyword>
<reference evidence="5 6" key="1">
    <citation type="submission" date="2024-10" db="EMBL/GenBank/DDBJ databases">
        <authorList>
            <person name="Kim D."/>
        </authorList>
    </citation>
    <scope>NUCLEOTIDE SEQUENCE [LARGE SCALE GENOMIC DNA]</scope>
    <source>
        <strain evidence="5">BH-2024</strain>
    </source>
</reference>
<protein>
    <recommendedName>
        <fullName evidence="4">Band 7 domain-containing protein</fullName>
    </recommendedName>
</protein>
<dbReference type="InterPro" id="IPR036013">
    <property type="entry name" value="Band_7/SPFH_dom_sf"/>
</dbReference>
<keyword evidence="3" id="KW-0812">Transmembrane</keyword>
<evidence type="ECO:0000259" key="4">
    <source>
        <dbReference type="SMART" id="SM00244"/>
    </source>
</evidence>
<dbReference type="InterPro" id="IPR001107">
    <property type="entry name" value="Band_7"/>
</dbReference>
<dbReference type="Pfam" id="PF01145">
    <property type="entry name" value="Band_7"/>
    <property type="match status" value="1"/>
</dbReference>
<dbReference type="PANTHER" id="PTHR10264">
    <property type="entry name" value="BAND 7 PROTEIN-RELATED"/>
    <property type="match status" value="1"/>
</dbReference>
<feature type="transmembrane region" description="Helical" evidence="3">
    <location>
        <begin position="128"/>
        <end position="149"/>
    </location>
</feature>
<evidence type="ECO:0000256" key="3">
    <source>
        <dbReference type="SAM" id="Phobius"/>
    </source>
</evidence>